<reference evidence="5" key="1">
    <citation type="submission" date="2023-01" db="EMBL/GenBank/DDBJ databases">
        <title>Genome assembly of the deep-sea coral Lophelia pertusa.</title>
        <authorList>
            <person name="Herrera S."/>
            <person name="Cordes E."/>
        </authorList>
    </citation>
    <scope>NUCLEOTIDE SEQUENCE</scope>
    <source>
        <strain evidence="5">USNM1676648</strain>
        <tissue evidence="5">Polyp</tissue>
    </source>
</reference>
<protein>
    <submittedName>
        <fullName evidence="5">Synaptotagmin-9</fullName>
    </submittedName>
</protein>
<dbReference type="SUPFAM" id="SSF49562">
    <property type="entry name" value="C2 domain (Calcium/lipid-binding domain, CaLB)"/>
    <property type="match status" value="1"/>
</dbReference>
<sequence length="649" mass="72791">METTGDRGNQKQLTISPRTELLAVQPMAFQGSVTNNPKTTKQKFFNKSNALKGLHLANSENDNTSVDSRSFRGDVKNLKNNNNLPKLKDNVRAKNLEMVAGQVFPDFPAGEVNVSLSFDKATSRLKVHIVKARNLCCKAREGKRHDRCGVSCSDLYINVSLFSGQRHLQSHRTSKKKGSTDVLFYENCALDLASHDLRQLTLRLTAMHCCKYVINTDHVIGHVDTDDKSSESSLASHWIEVITCPGSNLKTKQVGTKGSKSSLIIVSCIAMNALVKEDAGCSDYVTQAINGLDGARGVDCHFPWQQSPRKFQQTHVIVACRQKKVLCYFPNQDKWKKLPDVQSESASLVSCRDKLYAIAKNLSESERYESLFNVWVPLVKTKMSFDPNVIVDPRRRNEMQVFVVRGEIYTVASNPIGSNTLTWKYDFDSNSWKSFPAFDWGRKDQVCVVPTEEYIYAIGGRKHQNPNEGYVQRFGFLSDVERFDTEEKTWEKLADIQVARRLAFGCTMQGQIFIAGGIGSDGGILQSCELYKILENEWQFISSLNVPRMYGSMMCVSGKLYVLGGYCEPGSCQDDKLTVECYDQENNQWTKTTMAPFERITEGSTFILLNACSAQLFNGVINTLNNIQSPESAHPTKSKSSGSRICRIM</sequence>
<dbReference type="Pfam" id="PF01344">
    <property type="entry name" value="Kelch_1"/>
    <property type="match status" value="3"/>
</dbReference>
<dbReference type="SUPFAM" id="SSF117281">
    <property type="entry name" value="Kelch motif"/>
    <property type="match status" value="2"/>
</dbReference>
<evidence type="ECO:0000256" key="2">
    <source>
        <dbReference type="ARBA" id="ARBA00022737"/>
    </source>
</evidence>
<evidence type="ECO:0000313" key="5">
    <source>
        <dbReference type="EMBL" id="KAJ7370612.1"/>
    </source>
</evidence>
<dbReference type="PANTHER" id="PTHR45632:SF3">
    <property type="entry name" value="KELCH-LIKE PROTEIN 32"/>
    <property type="match status" value="1"/>
</dbReference>
<dbReference type="InterPro" id="IPR000008">
    <property type="entry name" value="C2_dom"/>
</dbReference>
<keyword evidence="1" id="KW-0880">Kelch repeat</keyword>
<keyword evidence="6" id="KW-1185">Reference proteome</keyword>
<accession>A0A9W9YW96</accession>
<dbReference type="InterPro" id="IPR015915">
    <property type="entry name" value="Kelch-typ_b-propeller"/>
</dbReference>
<keyword evidence="2" id="KW-0677">Repeat</keyword>
<evidence type="ECO:0000259" key="4">
    <source>
        <dbReference type="PROSITE" id="PS50004"/>
    </source>
</evidence>
<dbReference type="InterPro" id="IPR006652">
    <property type="entry name" value="Kelch_1"/>
</dbReference>
<dbReference type="AlphaFoldDB" id="A0A9W9YW96"/>
<dbReference type="Gene3D" id="2.60.40.150">
    <property type="entry name" value="C2 domain"/>
    <property type="match status" value="1"/>
</dbReference>
<dbReference type="EMBL" id="MU826861">
    <property type="protein sequence ID" value="KAJ7370612.1"/>
    <property type="molecule type" value="Genomic_DNA"/>
</dbReference>
<dbReference type="SMART" id="SM00239">
    <property type="entry name" value="C2"/>
    <property type="match status" value="1"/>
</dbReference>
<feature type="domain" description="C2" evidence="4">
    <location>
        <begin position="108"/>
        <end position="239"/>
    </location>
</feature>
<feature type="region of interest" description="Disordered" evidence="3">
    <location>
        <begin position="630"/>
        <end position="649"/>
    </location>
</feature>
<comment type="caution">
    <text evidence="5">The sequence shown here is derived from an EMBL/GenBank/DDBJ whole genome shotgun (WGS) entry which is preliminary data.</text>
</comment>
<dbReference type="SMART" id="SM00612">
    <property type="entry name" value="Kelch"/>
    <property type="match status" value="3"/>
</dbReference>
<proteinExistence type="predicted"/>
<dbReference type="PANTHER" id="PTHR45632">
    <property type="entry name" value="LD33804P"/>
    <property type="match status" value="1"/>
</dbReference>
<dbReference type="Pfam" id="PF00168">
    <property type="entry name" value="C2"/>
    <property type="match status" value="1"/>
</dbReference>
<evidence type="ECO:0000256" key="1">
    <source>
        <dbReference type="ARBA" id="ARBA00022441"/>
    </source>
</evidence>
<dbReference type="Proteomes" id="UP001163046">
    <property type="component" value="Unassembled WGS sequence"/>
</dbReference>
<dbReference type="OrthoDB" id="5951573at2759"/>
<dbReference type="Gene3D" id="2.120.10.80">
    <property type="entry name" value="Kelch-type beta propeller"/>
    <property type="match status" value="1"/>
</dbReference>
<dbReference type="PROSITE" id="PS50004">
    <property type="entry name" value="C2"/>
    <property type="match status" value="1"/>
</dbReference>
<dbReference type="InterPro" id="IPR035892">
    <property type="entry name" value="C2_domain_sf"/>
</dbReference>
<name>A0A9W9YW96_9CNID</name>
<evidence type="ECO:0000256" key="3">
    <source>
        <dbReference type="SAM" id="MobiDB-lite"/>
    </source>
</evidence>
<evidence type="ECO:0000313" key="6">
    <source>
        <dbReference type="Proteomes" id="UP001163046"/>
    </source>
</evidence>
<gene>
    <name evidence="5" type="primary">SYT9_4</name>
    <name evidence="5" type="ORF">OS493_031348</name>
</gene>
<organism evidence="5 6">
    <name type="scientific">Desmophyllum pertusum</name>
    <dbReference type="NCBI Taxonomy" id="174260"/>
    <lineage>
        <taxon>Eukaryota</taxon>
        <taxon>Metazoa</taxon>
        <taxon>Cnidaria</taxon>
        <taxon>Anthozoa</taxon>
        <taxon>Hexacorallia</taxon>
        <taxon>Scleractinia</taxon>
        <taxon>Caryophylliina</taxon>
        <taxon>Caryophylliidae</taxon>
        <taxon>Desmophyllum</taxon>
    </lineage>
</organism>